<dbReference type="GO" id="GO:0004497">
    <property type="term" value="F:monooxygenase activity"/>
    <property type="evidence" value="ECO:0007669"/>
    <property type="project" value="UniProtKB-KW"/>
</dbReference>
<proteinExistence type="inferred from homology"/>
<evidence type="ECO:0000256" key="7">
    <source>
        <dbReference type="ARBA" id="ARBA00022723"/>
    </source>
</evidence>
<feature type="binding site" description="axial binding residue" evidence="13">
    <location>
        <position position="442"/>
    </location>
    <ligand>
        <name>heme</name>
        <dbReference type="ChEBI" id="CHEBI:30413"/>
    </ligand>
    <ligandPart>
        <name>Fe</name>
        <dbReference type="ChEBI" id="CHEBI:18248"/>
    </ligandPart>
</feature>
<comment type="subcellular location">
    <subcellularLocation>
        <location evidence="2">Membrane</location>
        <topology evidence="2">Single-pass membrane protein</topology>
    </subcellularLocation>
</comment>
<evidence type="ECO:0000256" key="3">
    <source>
        <dbReference type="ARBA" id="ARBA00005179"/>
    </source>
</evidence>
<dbReference type="GO" id="GO:0016705">
    <property type="term" value="F:oxidoreductase activity, acting on paired donors, with incorporation or reduction of molecular oxygen"/>
    <property type="evidence" value="ECO:0007669"/>
    <property type="project" value="InterPro"/>
</dbReference>
<sequence>MSLPSLGTVLVASALLLVLRFVFRKQSPLSRLPLPPGPSPLPVVGNIKDVPTSHEWITYAEWAKTYGDVMHISVLGKSLVLLSSLEAARDLLDKKSAVTSDRPRFTMISDLMGWDWAVQFMGMGPRFRRSRKALHQLLHPQAARDFYGAIRKGTRSLLRDILHDPAHFDHHLRHHSGGMMMSILYGEDEGPVRDQYVVKAEEAVSGLVEAGNVGKFLVDFIPLLKYVPEWMPGAGFQTQARIWRQMARDMIEIPYKNLQAAYDRGIAPPSVTTQLINQELQQSRDGSKDTEFIMGITGVLYVGGADTALSALITFMLAMVLNPEKQKRAQAEIDAVVGHDRLPDFDDRSALPYMEHIFSEVLRWYPGVPLGVPHRCMEDIEYKGYRIPEGATILVNQWAILHDEQHYDNPFDFNPDRFVPQEGASAPLDPREASFGYGRRICPGRHFADDLLWLMLVNILAAFDISKPVNADGKVVEPSGTFISGLVTALNRSCAGLRRGMQTSPAFWSLLNDDVLY</sequence>
<comment type="pathway">
    <text evidence="3">Secondary metabolite biosynthesis.</text>
</comment>
<keyword evidence="5 13" id="KW-0349">Heme</keyword>
<evidence type="ECO:0000313" key="17">
    <source>
        <dbReference type="Proteomes" id="UP000016930"/>
    </source>
</evidence>
<comment type="cofactor">
    <cofactor evidence="1 13">
        <name>heme</name>
        <dbReference type="ChEBI" id="CHEBI:30413"/>
    </cofactor>
</comment>
<evidence type="ECO:0000256" key="12">
    <source>
        <dbReference type="ARBA" id="ARBA00023136"/>
    </source>
</evidence>
<dbReference type="PANTHER" id="PTHR46300:SF7">
    <property type="entry name" value="P450, PUTATIVE (EUROFUNG)-RELATED"/>
    <property type="match status" value="1"/>
</dbReference>
<evidence type="ECO:0000256" key="10">
    <source>
        <dbReference type="ARBA" id="ARBA00023004"/>
    </source>
</evidence>
<feature type="transmembrane region" description="Helical" evidence="15">
    <location>
        <begin position="292"/>
        <end position="321"/>
    </location>
</feature>
<keyword evidence="11 14" id="KW-0503">Monooxygenase</keyword>
<dbReference type="PROSITE" id="PS00086">
    <property type="entry name" value="CYTOCHROME_P450"/>
    <property type="match status" value="1"/>
</dbReference>
<dbReference type="STRING" id="914234.M2R5R3"/>
<keyword evidence="12 15" id="KW-0472">Membrane</keyword>
<keyword evidence="8 15" id="KW-1133">Transmembrane helix</keyword>
<keyword evidence="10 13" id="KW-0408">Iron</keyword>
<keyword evidence="6 15" id="KW-0812">Transmembrane</keyword>
<reference evidence="16 17" key="1">
    <citation type="journal article" date="2012" name="Proc. Natl. Acad. Sci. U.S.A.">
        <title>Comparative genomics of Ceriporiopsis subvermispora and Phanerochaete chrysosporium provide insight into selective ligninolysis.</title>
        <authorList>
            <person name="Fernandez-Fueyo E."/>
            <person name="Ruiz-Duenas F.J."/>
            <person name="Ferreira P."/>
            <person name="Floudas D."/>
            <person name="Hibbett D.S."/>
            <person name="Canessa P."/>
            <person name="Larrondo L.F."/>
            <person name="James T.Y."/>
            <person name="Seelenfreund D."/>
            <person name="Lobos S."/>
            <person name="Polanco R."/>
            <person name="Tello M."/>
            <person name="Honda Y."/>
            <person name="Watanabe T."/>
            <person name="Watanabe T."/>
            <person name="Ryu J.S."/>
            <person name="Kubicek C.P."/>
            <person name="Schmoll M."/>
            <person name="Gaskell J."/>
            <person name="Hammel K.E."/>
            <person name="St John F.J."/>
            <person name="Vanden Wymelenberg A."/>
            <person name="Sabat G."/>
            <person name="Splinter BonDurant S."/>
            <person name="Syed K."/>
            <person name="Yadav J.S."/>
            <person name="Doddapaneni H."/>
            <person name="Subramanian V."/>
            <person name="Lavin J.L."/>
            <person name="Oguiza J.A."/>
            <person name="Perez G."/>
            <person name="Pisabarro A.G."/>
            <person name="Ramirez L."/>
            <person name="Santoyo F."/>
            <person name="Master E."/>
            <person name="Coutinho P.M."/>
            <person name="Henrissat B."/>
            <person name="Lombard V."/>
            <person name="Magnuson J.K."/>
            <person name="Kuees U."/>
            <person name="Hori C."/>
            <person name="Igarashi K."/>
            <person name="Samejima M."/>
            <person name="Held B.W."/>
            <person name="Barry K.W."/>
            <person name="LaButti K.M."/>
            <person name="Lapidus A."/>
            <person name="Lindquist E.A."/>
            <person name="Lucas S.M."/>
            <person name="Riley R."/>
            <person name="Salamov A.A."/>
            <person name="Hoffmeister D."/>
            <person name="Schwenk D."/>
            <person name="Hadar Y."/>
            <person name="Yarden O."/>
            <person name="de Vries R.P."/>
            <person name="Wiebenga A."/>
            <person name="Stenlid J."/>
            <person name="Eastwood D."/>
            <person name="Grigoriev I.V."/>
            <person name="Berka R.M."/>
            <person name="Blanchette R.A."/>
            <person name="Kersten P."/>
            <person name="Martinez A.T."/>
            <person name="Vicuna R."/>
            <person name="Cullen D."/>
        </authorList>
    </citation>
    <scope>NUCLEOTIDE SEQUENCE [LARGE SCALE GENOMIC DNA]</scope>
    <source>
        <strain evidence="16 17">B</strain>
    </source>
</reference>
<evidence type="ECO:0000256" key="5">
    <source>
        <dbReference type="ARBA" id="ARBA00022617"/>
    </source>
</evidence>
<dbReference type="InterPro" id="IPR036396">
    <property type="entry name" value="Cyt_P450_sf"/>
</dbReference>
<dbReference type="HOGENOM" id="CLU_001570_2_3_1"/>
<evidence type="ECO:0000256" key="6">
    <source>
        <dbReference type="ARBA" id="ARBA00022692"/>
    </source>
</evidence>
<dbReference type="SUPFAM" id="SSF48264">
    <property type="entry name" value="Cytochrome P450"/>
    <property type="match status" value="1"/>
</dbReference>
<dbReference type="CDD" id="cd11065">
    <property type="entry name" value="CYP64-like"/>
    <property type="match status" value="1"/>
</dbReference>
<evidence type="ECO:0000256" key="1">
    <source>
        <dbReference type="ARBA" id="ARBA00001971"/>
    </source>
</evidence>
<dbReference type="InterPro" id="IPR002401">
    <property type="entry name" value="Cyt_P450_E_grp-I"/>
</dbReference>
<keyword evidence="17" id="KW-1185">Reference proteome</keyword>
<dbReference type="InterPro" id="IPR017972">
    <property type="entry name" value="Cyt_P450_CS"/>
</dbReference>
<dbReference type="OrthoDB" id="2789670at2759"/>
<evidence type="ECO:0000256" key="14">
    <source>
        <dbReference type="RuleBase" id="RU000461"/>
    </source>
</evidence>
<name>M2R5R3_CERS8</name>
<keyword evidence="7 13" id="KW-0479">Metal-binding</keyword>
<dbReference type="GO" id="GO:0020037">
    <property type="term" value="F:heme binding"/>
    <property type="evidence" value="ECO:0007669"/>
    <property type="project" value="InterPro"/>
</dbReference>
<evidence type="ECO:0008006" key="18">
    <source>
        <dbReference type="Google" id="ProtNLM"/>
    </source>
</evidence>
<dbReference type="AlphaFoldDB" id="M2R5R3"/>
<accession>M2R5R3</accession>
<dbReference type="InterPro" id="IPR001128">
    <property type="entry name" value="Cyt_P450"/>
</dbReference>
<evidence type="ECO:0000256" key="9">
    <source>
        <dbReference type="ARBA" id="ARBA00023002"/>
    </source>
</evidence>
<evidence type="ECO:0000313" key="16">
    <source>
        <dbReference type="EMBL" id="EMD33482.1"/>
    </source>
</evidence>
<dbReference type="Proteomes" id="UP000016930">
    <property type="component" value="Unassembled WGS sequence"/>
</dbReference>
<organism evidence="16 17">
    <name type="scientific">Ceriporiopsis subvermispora (strain B)</name>
    <name type="common">White-rot fungus</name>
    <name type="synonym">Gelatoporia subvermispora</name>
    <dbReference type="NCBI Taxonomy" id="914234"/>
    <lineage>
        <taxon>Eukaryota</taxon>
        <taxon>Fungi</taxon>
        <taxon>Dikarya</taxon>
        <taxon>Basidiomycota</taxon>
        <taxon>Agaricomycotina</taxon>
        <taxon>Agaricomycetes</taxon>
        <taxon>Polyporales</taxon>
        <taxon>Gelatoporiaceae</taxon>
        <taxon>Gelatoporia</taxon>
    </lineage>
</organism>
<evidence type="ECO:0000256" key="13">
    <source>
        <dbReference type="PIRSR" id="PIRSR602401-1"/>
    </source>
</evidence>
<dbReference type="PANTHER" id="PTHR46300">
    <property type="entry name" value="P450, PUTATIVE (EUROFUNG)-RELATED-RELATED"/>
    <property type="match status" value="1"/>
</dbReference>
<evidence type="ECO:0000256" key="11">
    <source>
        <dbReference type="ARBA" id="ARBA00023033"/>
    </source>
</evidence>
<dbReference type="Gene3D" id="1.10.630.10">
    <property type="entry name" value="Cytochrome P450"/>
    <property type="match status" value="1"/>
</dbReference>
<dbReference type="EMBL" id="KB445806">
    <property type="protein sequence ID" value="EMD33482.1"/>
    <property type="molecule type" value="Genomic_DNA"/>
</dbReference>
<dbReference type="Pfam" id="PF00067">
    <property type="entry name" value="p450"/>
    <property type="match status" value="1"/>
</dbReference>
<evidence type="ECO:0000256" key="15">
    <source>
        <dbReference type="SAM" id="Phobius"/>
    </source>
</evidence>
<dbReference type="PRINTS" id="PR00463">
    <property type="entry name" value="EP450I"/>
</dbReference>
<protein>
    <recommendedName>
        <fullName evidence="18">Cytochrome P450</fullName>
    </recommendedName>
</protein>
<dbReference type="GO" id="GO:0016020">
    <property type="term" value="C:membrane"/>
    <property type="evidence" value="ECO:0007669"/>
    <property type="project" value="UniProtKB-SubCell"/>
</dbReference>
<evidence type="ECO:0000256" key="4">
    <source>
        <dbReference type="ARBA" id="ARBA00010617"/>
    </source>
</evidence>
<dbReference type="GO" id="GO:0005506">
    <property type="term" value="F:iron ion binding"/>
    <property type="evidence" value="ECO:0007669"/>
    <property type="project" value="InterPro"/>
</dbReference>
<gene>
    <name evidence="16" type="ORF">CERSUDRAFT_118062</name>
</gene>
<evidence type="ECO:0000256" key="2">
    <source>
        <dbReference type="ARBA" id="ARBA00004167"/>
    </source>
</evidence>
<dbReference type="InterPro" id="IPR050364">
    <property type="entry name" value="Cytochrome_P450_fung"/>
</dbReference>
<keyword evidence="9 14" id="KW-0560">Oxidoreductase</keyword>
<evidence type="ECO:0000256" key="8">
    <source>
        <dbReference type="ARBA" id="ARBA00022989"/>
    </source>
</evidence>
<comment type="similarity">
    <text evidence="4 14">Belongs to the cytochrome P450 family.</text>
</comment>